<evidence type="ECO:0000313" key="4">
    <source>
        <dbReference type="Proteomes" id="UP000007801"/>
    </source>
</evidence>
<feature type="compositionally biased region" description="Basic residues" evidence="1">
    <location>
        <begin position="139"/>
        <end position="157"/>
    </location>
</feature>
<dbReference type="EMBL" id="CH902620">
    <property type="protein sequence ID" value="EDV32478.2"/>
    <property type="molecule type" value="Genomic_DNA"/>
</dbReference>
<protein>
    <submittedName>
        <fullName evidence="3">Uncharacterized protein</fullName>
    </submittedName>
</protein>
<reference evidence="3 4" key="1">
    <citation type="journal article" date="2007" name="Nature">
        <title>Evolution of genes and genomes on the Drosophila phylogeny.</title>
        <authorList>
            <consortium name="Drosophila 12 Genomes Consortium"/>
            <person name="Clark A.G."/>
            <person name="Eisen M.B."/>
            <person name="Smith D.R."/>
            <person name="Bergman C.M."/>
            <person name="Oliver B."/>
            <person name="Markow T.A."/>
            <person name="Kaufman T.C."/>
            <person name="Kellis M."/>
            <person name="Gelbart W."/>
            <person name="Iyer V.N."/>
            <person name="Pollard D.A."/>
            <person name="Sackton T.B."/>
            <person name="Larracuente A.M."/>
            <person name="Singh N.D."/>
            <person name="Abad J.P."/>
            <person name="Abt D.N."/>
            <person name="Adryan B."/>
            <person name="Aguade M."/>
            <person name="Akashi H."/>
            <person name="Anderson W.W."/>
            <person name="Aquadro C.F."/>
            <person name="Ardell D.H."/>
            <person name="Arguello R."/>
            <person name="Artieri C.G."/>
            <person name="Barbash D.A."/>
            <person name="Barker D."/>
            <person name="Barsanti P."/>
            <person name="Batterham P."/>
            <person name="Batzoglou S."/>
            <person name="Begun D."/>
            <person name="Bhutkar A."/>
            <person name="Blanco E."/>
            <person name="Bosak S.A."/>
            <person name="Bradley R.K."/>
            <person name="Brand A.D."/>
            <person name="Brent M.R."/>
            <person name="Brooks A.N."/>
            <person name="Brown R.H."/>
            <person name="Butlin R.K."/>
            <person name="Caggese C."/>
            <person name="Calvi B.R."/>
            <person name="Bernardo de Carvalho A."/>
            <person name="Caspi A."/>
            <person name="Castrezana S."/>
            <person name="Celniker S.E."/>
            <person name="Chang J.L."/>
            <person name="Chapple C."/>
            <person name="Chatterji S."/>
            <person name="Chinwalla A."/>
            <person name="Civetta A."/>
            <person name="Clifton S.W."/>
            <person name="Comeron J.M."/>
            <person name="Costello J.C."/>
            <person name="Coyne J.A."/>
            <person name="Daub J."/>
            <person name="David R.G."/>
            <person name="Delcher A.L."/>
            <person name="Delehaunty K."/>
            <person name="Do C.B."/>
            <person name="Ebling H."/>
            <person name="Edwards K."/>
            <person name="Eickbush T."/>
            <person name="Evans J.D."/>
            <person name="Filipski A."/>
            <person name="Findeiss S."/>
            <person name="Freyhult E."/>
            <person name="Fulton L."/>
            <person name="Fulton R."/>
            <person name="Garcia A.C."/>
            <person name="Gardiner A."/>
            <person name="Garfield D.A."/>
            <person name="Garvin B.E."/>
            <person name="Gibson G."/>
            <person name="Gilbert D."/>
            <person name="Gnerre S."/>
            <person name="Godfrey J."/>
            <person name="Good R."/>
            <person name="Gotea V."/>
            <person name="Gravely B."/>
            <person name="Greenberg A.J."/>
            <person name="Griffiths-Jones S."/>
            <person name="Gross S."/>
            <person name="Guigo R."/>
            <person name="Gustafson E.A."/>
            <person name="Haerty W."/>
            <person name="Hahn M.W."/>
            <person name="Halligan D.L."/>
            <person name="Halpern A.L."/>
            <person name="Halter G.M."/>
            <person name="Han M.V."/>
            <person name="Heger A."/>
            <person name="Hillier L."/>
            <person name="Hinrichs A.S."/>
            <person name="Holmes I."/>
            <person name="Hoskins R.A."/>
            <person name="Hubisz M.J."/>
            <person name="Hultmark D."/>
            <person name="Huntley M.A."/>
            <person name="Jaffe D.B."/>
            <person name="Jagadeeshan S."/>
            <person name="Jeck W.R."/>
            <person name="Johnson J."/>
            <person name="Jones C.D."/>
            <person name="Jordan W.C."/>
            <person name="Karpen G.H."/>
            <person name="Kataoka E."/>
            <person name="Keightley P.D."/>
            <person name="Kheradpour P."/>
            <person name="Kirkness E.F."/>
            <person name="Koerich L.B."/>
            <person name="Kristiansen K."/>
            <person name="Kudrna D."/>
            <person name="Kulathinal R.J."/>
            <person name="Kumar S."/>
            <person name="Kwok R."/>
            <person name="Lander E."/>
            <person name="Langley C.H."/>
            <person name="Lapoint R."/>
            <person name="Lazzaro B.P."/>
            <person name="Lee S.J."/>
            <person name="Levesque L."/>
            <person name="Li R."/>
            <person name="Lin C.F."/>
            <person name="Lin M.F."/>
            <person name="Lindblad-Toh K."/>
            <person name="Llopart A."/>
            <person name="Long M."/>
            <person name="Low L."/>
            <person name="Lozovsky E."/>
            <person name="Lu J."/>
            <person name="Luo M."/>
            <person name="Machado C.A."/>
            <person name="Makalowski W."/>
            <person name="Marzo M."/>
            <person name="Matsuda M."/>
            <person name="Matzkin L."/>
            <person name="McAllister B."/>
            <person name="McBride C.S."/>
            <person name="McKernan B."/>
            <person name="McKernan K."/>
            <person name="Mendez-Lago M."/>
            <person name="Minx P."/>
            <person name="Mollenhauer M.U."/>
            <person name="Montooth K."/>
            <person name="Mount S.M."/>
            <person name="Mu X."/>
            <person name="Myers E."/>
            <person name="Negre B."/>
            <person name="Newfeld S."/>
            <person name="Nielsen R."/>
            <person name="Noor M.A."/>
            <person name="O'Grady P."/>
            <person name="Pachter L."/>
            <person name="Papaceit M."/>
            <person name="Parisi M.J."/>
            <person name="Parisi M."/>
            <person name="Parts L."/>
            <person name="Pedersen J.S."/>
            <person name="Pesole G."/>
            <person name="Phillippy A.M."/>
            <person name="Ponting C.P."/>
            <person name="Pop M."/>
            <person name="Porcelli D."/>
            <person name="Powell J.R."/>
            <person name="Prohaska S."/>
            <person name="Pruitt K."/>
            <person name="Puig M."/>
            <person name="Quesneville H."/>
            <person name="Ram K.R."/>
            <person name="Rand D."/>
            <person name="Rasmussen M.D."/>
            <person name="Reed L.K."/>
            <person name="Reenan R."/>
            <person name="Reily A."/>
            <person name="Remington K.A."/>
            <person name="Rieger T.T."/>
            <person name="Ritchie M.G."/>
            <person name="Robin C."/>
            <person name="Rogers Y.H."/>
            <person name="Rohde C."/>
            <person name="Rozas J."/>
            <person name="Rubenfield M.J."/>
            <person name="Ruiz A."/>
            <person name="Russo S."/>
            <person name="Salzberg S.L."/>
            <person name="Sanchez-Gracia A."/>
            <person name="Saranga D.J."/>
            <person name="Sato H."/>
            <person name="Schaeffer S.W."/>
            <person name="Schatz M.C."/>
            <person name="Schlenke T."/>
            <person name="Schwartz R."/>
            <person name="Segarra C."/>
            <person name="Singh R.S."/>
            <person name="Sirot L."/>
            <person name="Sirota M."/>
            <person name="Sisneros N.B."/>
            <person name="Smith C.D."/>
            <person name="Smith T.F."/>
            <person name="Spieth J."/>
            <person name="Stage D.E."/>
            <person name="Stark A."/>
            <person name="Stephan W."/>
            <person name="Strausberg R.L."/>
            <person name="Strempel S."/>
            <person name="Sturgill D."/>
            <person name="Sutton G."/>
            <person name="Sutton G.G."/>
            <person name="Tao W."/>
            <person name="Teichmann S."/>
            <person name="Tobari Y.N."/>
            <person name="Tomimura Y."/>
            <person name="Tsolas J.M."/>
            <person name="Valente V.L."/>
            <person name="Venter E."/>
            <person name="Venter J.C."/>
            <person name="Vicario S."/>
            <person name="Vieira F.G."/>
            <person name="Vilella A.J."/>
            <person name="Villasante A."/>
            <person name="Walenz B."/>
            <person name="Wang J."/>
            <person name="Wasserman M."/>
            <person name="Watts T."/>
            <person name="Wilson D."/>
            <person name="Wilson R.K."/>
            <person name="Wing R.A."/>
            <person name="Wolfner M.F."/>
            <person name="Wong A."/>
            <person name="Wong G.K."/>
            <person name="Wu C.I."/>
            <person name="Wu G."/>
            <person name="Yamamoto D."/>
            <person name="Yang H.P."/>
            <person name="Yang S.P."/>
            <person name="Yorke J.A."/>
            <person name="Yoshida K."/>
            <person name="Zdobnov E."/>
            <person name="Zhang P."/>
            <person name="Zhang Y."/>
            <person name="Zimin A.V."/>
            <person name="Baldwin J."/>
            <person name="Abdouelleil A."/>
            <person name="Abdulkadir J."/>
            <person name="Abebe A."/>
            <person name="Abera B."/>
            <person name="Abreu J."/>
            <person name="Acer S.C."/>
            <person name="Aftuck L."/>
            <person name="Alexander A."/>
            <person name="An P."/>
            <person name="Anderson E."/>
            <person name="Anderson S."/>
            <person name="Arachi H."/>
            <person name="Azer M."/>
            <person name="Bachantsang P."/>
            <person name="Barry A."/>
            <person name="Bayul T."/>
            <person name="Berlin A."/>
            <person name="Bessette D."/>
            <person name="Bloom T."/>
            <person name="Blye J."/>
            <person name="Boguslavskiy L."/>
            <person name="Bonnet C."/>
            <person name="Boukhgalter B."/>
            <person name="Bourzgui I."/>
            <person name="Brown A."/>
            <person name="Cahill P."/>
            <person name="Channer S."/>
            <person name="Cheshatsang Y."/>
            <person name="Chuda L."/>
            <person name="Citroen M."/>
            <person name="Collymore A."/>
            <person name="Cooke P."/>
            <person name="Costello M."/>
            <person name="D'Aco K."/>
            <person name="Daza R."/>
            <person name="De Haan G."/>
            <person name="DeGray S."/>
            <person name="DeMaso C."/>
            <person name="Dhargay N."/>
            <person name="Dooley K."/>
            <person name="Dooley E."/>
            <person name="Doricent M."/>
            <person name="Dorje P."/>
            <person name="Dorjee K."/>
            <person name="Dupes A."/>
            <person name="Elong R."/>
            <person name="Falk J."/>
            <person name="Farina A."/>
            <person name="Faro S."/>
            <person name="Ferguson D."/>
            <person name="Fisher S."/>
            <person name="Foley C.D."/>
            <person name="Franke A."/>
            <person name="Friedrich D."/>
            <person name="Gadbois L."/>
            <person name="Gearin G."/>
            <person name="Gearin C.R."/>
            <person name="Giannoukos G."/>
            <person name="Goode T."/>
            <person name="Graham J."/>
            <person name="Grandbois E."/>
            <person name="Grewal S."/>
            <person name="Gyaltsen K."/>
            <person name="Hafez N."/>
            <person name="Hagos B."/>
            <person name="Hall J."/>
            <person name="Henson C."/>
            <person name="Hollinger A."/>
            <person name="Honan T."/>
            <person name="Huard M.D."/>
            <person name="Hughes L."/>
            <person name="Hurhula B."/>
            <person name="Husby M.E."/>
            <person name="Kamat A."/>
            <person name="Kanga B."/>
            <person name="Kashin S."/>
            <person name="Khazanovich D."/>
            <person name="Kisner P."/>
            <person name="Lance K."/>
            <person name="Lara M."/>
            <person name="Lee W."/>
            <person name="Lennon N."/>
            <person name="Letendre F."/>
            <person name="LeVine R."/>
            <person name="Lipovsky A."/>
            <person name="Liu X."/>
            <person name="Liu J."/>
            <person name="Liu S."/>
            <person name="Lokyitsang T."/>
            <person name="Lokyitsang Y."/>
            <person name="Lubonja R."/>
            <person name="Lui A."/>
            <person name="MacDonald P."/>
            <person name="Magnisalis V."/>
            <person name="Maru K."/>
            <person name="Matthews C."/>
            <person name="McCusker W."/>
            <person name="McDonough S."/>
            <person name="Mehta T."/>
            <person name="Meldrim J."/>
            <person name="Meneus L."/>
            <person name="Mihai O."/>
            <person name="Mihalev A."/>
            <person name="Mihova T."/>
            <person name="Mittelman R."/>
            <person name="Mlenga V."/>
            <person name="Montmayeur A."/>
            <person name="Mulrain L."/>
            <person name="Navidi A."/>
            <person name="Naylor J."/>
            <person name="Negash T."/>
            <person name="Nguyen T."/>
            <person name="Nguyen N."/>
            <person name="Nicol R."/>
            <person name="Norbu C."/>
            <person name="Norbu N."/>
            <person name="Novod N."/>
            <person name="O'Neill B."/>
            <person name="Osman S."/>
            <person name="Markiewicz E."/>
            <person name="Oyono O.L."/>
            <person name="Patti C."/>
            <person name="Phunkhang P."/>
            <person name="Pierre F."/>
            <person name="Priest M."/>
            <person name="Raghuraman S."/>
            <person name="Rege F."/>
            <person name="Reyes R."/>
            <person name="Rise C."/>
            <person name="Rogov P."/>
            <person name="Ross K."/>
            <person name="Ryan E."/>
            <person name="Settipalli S."/>
            <person name="Shea T."/>
            <person name="Sherpa N."/>
            <person name="Shi L."/>
            <person name="Shih D."/>
            <person name="Sparrow T."/>
            <person name="Spaulding J."/>
            <person name="Stalker J."/>
            <person name="Stange-Thomann N."/>
            <person name="Stavropoulos S."/>
            <person name="Stone C."/>
            <person name="Strader C."/>
            <person name="Tesfaye S."/>
            <person name="Thomson T."/>
            <person name="Thoulutsang Y."/>
            <person name="Thoulutsang D."/>
            <person name="Topham K."/>
            <person name="Topping I."/>
            <person name="Tsamla T."/>
            <person name="Vassiliev H."/>
            <person name="Vo A."/>
            <person name="Wangchuk T."/>
            <person name="Wangdi T."/>
            <person name="Weiand M."/>
            <person name="Wilkinson J."/>
            <person name="Wilson A."/>
            <person name="Yadav S."/>
            <person name="Young G."/>
            <person name="Yu Q."/>
            <person name="Zembek L."/>
            <person name="Zhong D."/>
            <person name="Zimmer A."/>
            <person name="Zwirko Z."/>
            <person name="Jaffe D.B."/>
            <person name="Alvarez P."/>
            <person name="Brockman W."/>
            <person name="Butler J."/>
            <person name="Chin C."/>
            <person name="Gnerre S."/>
            <person name="Grabherr M."/>
            <person name="Kleber M."/>
            <person name="Mauceli E."/>
            <person name="MacCallum I."/>
        </authorList>
    </citation>
    <scope>NUCLEOTIDE SEQUENCE [LARGE SCALE GENOMIC DNA]</scope>
    <source>
        <strain evidence="4">Tucson 14024-0371.13</strain>
    </source>
</reference>
<feature type="compositionally biased region" description="Basic and acidic residues" evidence="1">
    <location>
        <begin position="608"/>
        <end position="629"/>
    </location>
</feature>
<evidence type="ECO:0000256" key="2">
    <source>
        <dbReference type="SAM" id="SignalP"/>
    </source>
</evidence>
<feature type="signal peptide" evidence="2">
    <location>
        <begin position="1"/>
        <end position="27"/>
    </location>
</feature>
<evidence type="ECO:0000313" key="3">
    <source>
        <dbReference type="EMBL" id="EDV32478.2"/>
    </source>
</evidence>
<feature type="region of interest" description="Disordered" evidence="1">
    <location>
        <begin position="608"/>
        <end position="641"/>
    </location>
</feature>
<dbReference type="Proteomes" id="UP000007801">
    <property type="component" value="Unassembled WGS sequence"/>
</dbReference>
<feature type="region of interest" description="Disordered" evidence="1">
    <location>
        <begin position="195"/>
        <end position="290"/>
    </location>
</feature>
<sequence length="707" mass="80631">METINPSTRPMMMLLLWVLYFGQTAFGSPLDSHEMELLEMIFRDAEGYPSSDRGPRDIDVLPASSIGCDESGSEEYNMFDDLEHSEECLDFLPPCEEPAYDDRLPMEHPCFVRMLLLRTPLLKQDPCANFSLATQPPKVNKKPKHKKCNPKAKKNKIAIKTEPVPPSNNGTANSTSAPIVTSTEPNSKIIRISKLIPRKRKNTTTTSTSTTSTTTTLETTTVEETTRPVELTTTTTETEPPTTTELETTTLPPTTTEPPLAENQLKRFRSQTNRKKNVPDPPQIKLDGNSQPSEVIQVIMTTEAAEMRQLPDGENSTTVTPTTAVVVTTSAPETTTEESCEAESVGDSGDGESSKQRPEFSETEEQDVEGIGGDRGGQEPCEDTEEQDTNLCPQVVPAQRNSKHPPPPRFRKPIKNYVEPILYEGHFDKPHHQMPPVGPQQRDYFISNKQIMPRPKPKYKKRIPPSIYVNNIVRGMDCNDENDSQSEEHPRNHPNQPQRHWDLRRIGFASRNQVLRKPVTERNVRNFVPIPPRRLISYPEHSVRSQERSLSIETSRERLHRPYSIENSRESQERMFSMENSRERHERQFLMDNPGPKQERQYLMEREPEPRPIHPHYPEEDVESPEERPMPSATPTSSLDPCQEDHDFLHQSPREGHTFEIGNMQRGTTPPTLDPCQQEHAYLQSKILHRQPTEPRPQHPIPSHFFT</sequence>
<feature type="chain" id="PRO_5006454793" evidence="2">
    <location>
        <begin position="28"/>
        <end position="707"/>
    </location>
</feature>
<organism evidence="3 4">
    <name type="scientific">Drosophila ananassae</name>
    <name type="common">Fruit fly</name>
    <dbReference type="NCBI Taxonomy" id="7217"/>
    <lineage>
        <taxon>Eukaryota</taxon>
        <taxon>Metazoa</taxon>
        <taxon>Ecdysozoa</taxon>
        <taxon>Arthropoda</taxon>
        <taxon>Hexapoda</taxon>
        <taxon>Insecta</taxon>
        <taxon>Pterygota</taxon>
        <taxon>Neoptera</taxon>
        <taxon>Endopterygota</taxon>
        <taxon>Diptera</taxon>
        <taxon>Brachycera</taxon>
        <taxon>Muscomorpha</taxon>
        <taxon>Ephydroidea</taxon>
        <taxon>Drosophilidae</taxon>
        <taxon>Drosophila</taxon>
        <taxon>Sophophora</taxon>
    </lineage>
</organism>
<feature type="compositionally biased region" description="Polar residues" evidence="1">
    <location>
        <begin position="167"/>
        <end position="182"/>
    </location>
</feature>
<proteinExistence type="predicted"/>
<dbReference type="HOGENOM" id="CLU_440948_0_0_1"/>
<feature type="region of interest" description="Disordered" evidence="1">
    <location>
        <begin position="136"/>
        <end position="182"/>
    </location>
</feature>
<dbReference type="AlphaFoldDB" id="B3MK94"/>
<dbReference type="OrthoDB" id="7868763at2759"/>
<dbReference type="InParanoid" id="B3MK94"/>
<feature type="compositionally biased region" description="Low complexity" evidence="1">
    <location>
        <begin position="203"/>
        <end position="260"/>
    </location>
</feature>
<feature type="region of interest" description="Disordered" evidence="1">
    <location>
        <begin position="394"/>
        <end position="413"/>
    </location>
</feature>
<feature type="compositionally biased region" description="Low complexity" evidence="1">
    <location>
        <begin position="316"/>
        <end position="334"/>
    </location>
</feature>
<feature type="region of interest" description="Disordered" evidence="1">
    <location>
        <begin position="682"/>
        <end position="707"/>
    </location>
</feature>
<name>B3MK94_DROAN</name>
<keyword evidence="4" id="KW-1185">Reference proteome</keyword>
<feature type="compositionally biased region" description="Basic residues" evidence="1">
    <location>
        <begin position="266"/>
        <end position="276"/>
    </location>
</feature>
<evidence type="ECO:0000256" key="1">
    <source>
        <dbReference type="SAM" id="MobiDB-lite"/>
    </source>
</evidence>
<dbReference type="eggNOG" id="ENOG502T9D2">
    <property type="taxonomic scope" value="Eukaryota"/>
</dbReference>
<gene>
    <name evidence="3" type="primary">Dana\GF14031</name>
    <name evidence="3" type="synonym">dana_GLEANR_14792</name>
    <name evidence="3" type="ORF">GF14031</name>
</gene>
<accession>B3MK94</accession>
<keyword evidence="2" id="KW-0732">Signal</keyword>
<feature type="region of interest" description="Disordered" evidence="1">
    <location>
        <begin position="308"/>
        <end position="389"/>
    </location>
</feature>
<feature type="region of interest" description="Disordered" evidence="1">
    <location>
        <begin position="476"/>
        <end position="500"/>
    </location>
</feature>
<feature type="region of interest" description="Disordered" evidence="1">
    <location>
        <begin position="561"/>
        <end position="582"/>
    </location>
</feature>
<dbReference type="STRING" id="7217.B3MK94"/>